<dbReference type="EMBL" id="FO704551">
    <property type="protein sequence ID" value="CDG20814.1"/>
    <property type="molecule type" value="Genomic_DNA"/>
</dbReference>
<reference evidence="1 2" key="1">
    <citation type="submission" date="2013-07" db="EMBL/GenBank/DDBJ databases">
        <authorList>
            <person name="Genoscope - CEA"/>
        </authorList>
    </citation>
    <scope>NUCLEOTIDE SEQUENCE [LARGE SCALE GENOMIC DNA]</scope>
    <source>
        <strain evidence="1 2">G6</strain>
    </source>
</reference>
<evidence type="ECO:0000313" key="2">
    <source>
        <dbReference type="Proteomes" id="UP000032735"/>
    </source>
</evidence>
<protein>
    <submittedName>
        <fullName evidence="1">Uncharacterized protein</fullName>
    </submittedName>
</protein>
<dbReference type="Proteomes" id="UP000032735">
    <property type="component" value="Chromosome"/>
</dbReference>
<evidence type="ECO:0000313" key="1">
    <source>
        <dbReference type="EMBL" id="CDG20814.1"/>
    </source>
</evidence>
<dbReference type="HOGENOM" id="CLU_2995742_0_0_6"/>
<name>A0A068R1B2_9GAMM</name>
<gene>
    <name evidence="1" type="ORF">XPG1_1159</name>
</gene>
<keyword evidence="2" id="KW-1185">Reference proteome</keyword>
<dbReference type="KEGG" id="xpo:XPG1_1159"/>
<organism evidence="1 2">
    <name type="scientific">Xenorhabdus poinarii G6</name>
    <dbReference type="NCBI Taxonomy" id="1354304"/>
    <lineage>
        <taxon>Bacteria</taxon>
        <taxon>Pseudomonadati</taxon>
        <taxon>Pseudomonadota</taxon>
        <taxon>Gammaproteobacteria</taxon>
        <taxon>Enterobacterales</taxon>
        <taxon>Morganellaceae</taxon>
        <taxon>Xenorhabdus</taxon>
    </lineage>
</organism>
<dbReference type="AlphaFoldDB" id="A0A068R1B2"/>
<proteinExistence type="predicted"/>
<accession>A0A068R1B2</accession>
<sequence>MFTERVEIQHEGLATMIKTDSLKLKKLGILPRQNLKAFFILKLEKKPNEPKKIDLVH</sequence>